<evidence type="ECO:0000313" key="2">
    <source>
        <dbReference type="WBParaSite" id="ALUE_0001833701-mRNA-1"/>
    </source>
</evidence>
<name>A0A0M3IIG8_ASCLU</name>
<proteinExistence type="predicted"/>
<keyword evidence="1" id="KW-1185">Reference proteome</keyword>
<organism evidence="1 2">
    <name type="scientific">Ascaris lumbricoides</name>
    <name type="common">Giant roundworm</name>
    <dbReference type="NCBI Taxonomy" id="6252"/>
    <lineage>
        <taxon>Eukaryota</taxon>
        <taxon>Metazoa</taxon>
        <taxon>Ecdysozoa</taxon>
        <taxon>Nematoda</taxon>
        <taxon>Chromadorea</taxon>
        <taxon>Rhabditida</taxon>
        <taxon>Spirurina</taxon>
        <taxon>Ascaridomorpha</taxon>
        <taxon>Ascaridoidea</taxon>
        <taxon>Ascarididae</taxon>
        <taxon>Ascaris</taxon>
    </lineage>
</organism>
<reference evidence="2" key="1">
    <citation type="submission" date="2017-02" db="UniProtKB">
        <authorList>
            <consortium name="WormBaseParasite"/>
        </authorList>
    </citation>
    <scope>IDENTIFICATION</scope>
</reference>
<dbReference type="Proteomes" id="UP000036681">
    <property type="component" value="Unplaced"/>
</dbReference>
<dbReference type="WBParaSite" id="ALUE_0001833701-mRNA-1">
    <property type="protein sequence ID" value="ALUE_0001833701-mRNA-1"/>
    <property type="gene ID" value="ALUE_0001833701"/>
</dbReference>
<evidence type="ECO:0000313" key="1">
    <source>
        <dbReference type="Proteomes" id="UP000036681"/>
    </source>
</evidence>
<accession>A0A0M3IIG8</accession>
<sequence>MIFGNLINCWSCAVVELPYGILKAAEKESLGEDASSLAVTCRDSISPLKGDIERDANSLTVAYNDSVMLLKKSH</sequence>
<dbReference type="AlphaFoldDB" id="A0A0M3IIG8"/>
<protein>
    <submittedName>
        <fullName evidence="2">Uncharacterized protein</fullName>
    </submittedName>
</protein>